<dbReference type="Pfam" id="PF13450">
    <property type="entry name" value="NAD_binding_8"/>
    <property type="match status" value="1"/>
</dbReference>
<proteinExistence type="predicted"/>
<dbReference type="Gene3D" id="3.50.50.60">
    <property type="entry name" value="FAD/NAD(P)-binding domain"/>
    <property type="match status" value="2"/>
</dbReference>
<dbReference type="Pfam" id="PF17885">
    <property type="entry name" value="Smoa_sbd"/>
    <property type="match status" value="1"/>
</dbReference>
<dbReference type="InterPro" id="IPR036188">
    <property type="entry name" value="FAD/NAD-bd_sf"/>
</dbReference>
<dbReference type="STRING" id="479432.Sros_5734"/>
<dbReference type="KEGG" id="sro:Sros_5734"/>
<dbReference type="AlphaFoldDB" id="D2ASF9"/>
<reference evidence="2 3" key="1">
    <citation type="journal article" date="2010" name="Stand. Genomic Sci.">
        <title>Complete genome sequence of Streptosporangium roseum type strain (NI 9100).</title>
        <authorList>
            <person name="Nolan M."/>
            <person name="Sikorski J."/>
            <person name="Jando M."/>
            <person name="Lucas S."/>
            <person name="Lapidus A."/>
            <person name="Glavina Del Rio T."/>
            <person name="Chen F."/>
            <person name="Tice H."/>
            <person name="Pitluck S."/>
            <person name="Cheng J.F."/>
            <person name="Chertkov O."/>
            <person name="Sims D."/>
            <person name="Meincke L."/>
            <person name="Brettin T."/>
            <person name="Han C."/>
            <person name="Detter J.C."/>
            <person name="Bruce D."/>
            <person name="Goodwin L."/>
            <person name="Land M."/>
            <person name="Hauser L."/>
            <person name="Chang Y.J."/>
            <person name="Jeffries C.D."/>
            <person name="Ivanova N."/>
            <person name="Mavromatis K."/>
            <person name="Mikhailova N."/>
            <person name="Chen A."/>
            <person name="Palaniappan K."/>
            <person name="Chain P."/>
            <person name="Rohde M."/>
            <person name="Goker M."/>
            <person name="Bristow J."/>
            <person name="Eisen J.A."/>
            <person name="Markowitz V."/>
            <person name="Hugenholtz P."/>
            <person name="Kyrpides N.C."/>
            <person name="Klenk H.P."/>
        </authorList>
    </citation>
    <scope>NUCLEOTIDE SEQUENCE [LARGE SCALE GENOMIC DNA]</scope>
    <source>
        <strain evidence="3">ATCC 12428 / DSM 43021 / JCM 3005 / NI 9100</strain>
    </source>
</reference>
<dbReference type="PRINTS" id="PR00420">
    <property type="entry name" value="RNGMNOXGNASE"/>
</dbReference>
<dbReference type="HOGENOM" id="CLU_033694_0_0_11"/>
<protein>
    <recommendedName>
        <fullName evidence="1">Styrene monooxygenase StyA putative substrate binding domain-containing protein</fullName>
    </recommendedName>
</protein>
<name>D2ASF9_STRRD</name>
<dbReference type="SUPFAM" id="SSF51905">
    <property type="entry name" value="FAD/NAD(P)-binding domain"/>
    <property type="match status" value="1"/>
</dbReference>
<sequence>MTSKGIGVVGAGISGLTLALRLQQLGVDVTLYADSSADEMRRSRLPNTVARMKSTRAREQALGSEHFTPAVSLSDTAKISIKGEPPLEFQGSLEHPFHALDFRLLIPAFLDDFTSRGGRLVVTEGSPGAAEVETWSADHELIVVAAGRRSVAELFPRDDRRSPYDRPQRSLLAGLYTGIAPAGFSYNVSPGCGEIFQMPMWTRDGLAAGMLVEAIPGGPLEPFTRLSYPDDPRAFTRTLEKVLAEHAPRIAERIDSGSFAPLGPDDLLQGAVTPVVRTPVAKLSTGRVALAIGDAWITNDPITGQGANLGSHCAWVTAEAIAGGGPYGEEFGRSVAAEMWRVAGPVTEWSNSFLQPPTEHVFRLFAGAAVDRGLADRFVNLFSDPVAAWAVFSDPAQVDALLAASEVSLPAAS</sequence>
<evidence type="ECO:0000313" key="2">
    <source>
        <dbReference type="EMBL" id="ACZ88482.1"/>
    </source>
</evidence>
<evidence type="ECO:0000259" key="1">
    <source>
        <dbReference type="Pfam" id="PF17885"/>
    </source>
</evidence>
<dbReference type="eggNOG" id="COG0654">
    <property type="taxonomic scope" value="Bacteria"/>
</dbReference>
<dbReference type="EMBL" id="CP001814">
    <property type="protein sequence ID" value="ACZ88482.1"/>
    <property type="molecule type" value="Genomic_DNA"/>
</dbReference>
<evidence type="ECO:0000313" key="3">
    <source>
        <dbReference type="Proteomes" id="UP000002029"/>
    </source>
</evidence>
<accession>D2ASF9</accession>
<organism evidence="2 3">
    <name type="scientific">Streptosporangium roseum (strain ATCC 12428 / DSM 43021 / JCM 3005 / KCTC 9067 / NCIMB 10171 / NRRL 2505 / NI 9100)</name>
    <dbReference type="NCBI Taxonomy" id="479432"/>
    <lineage>
        <taxon>Bacteria</taxon>
        <taxon>Bacillati</taxon>
        <taxon>Actinomycetota</taxon>
        <taxon>Actinomycetes</taxon>
        <taxon>Streptosporangiales</taxon>
        <taxon>Streptosporangiaceae</taxon>
        <taxon>Streptosporangium</taxon>
    </lineage>
</organism>
<gene>
    <name evidence="2" type="ordered locus">Sros_5734</name>
</gene>
<dbReference type="Proteomes" id="UP000002029">
    <property type="component" value="Chromosome"/>
</dbReference>
<feature type="domain" description="Styrene monooxygenase StyA putative substrate binding" evidence="1">
    <location>
        <begin position="147"/>
        <end position="253"/>
    </location>
</feature>
<dbReference type="Gene3D" id="3.30.9.40">
    <property type="match status" value="1"/>
</dbReference>
<dbReference type="InterPro" id="IPR041654">
    <property type="entry name" value="StyA_sbd"/>
</dbReference>
<keyword evidence="3" id="KW-1185">Reference proteome</keyword>
<dbReference type="RefSeq" id="WP_012892219.1">
    <property type="nucleotide sequence ID" value="NC_013595.1"/>
</dbReference>
<dbReference type="Gene3D" id="6.10.250.650">
    <property type="match status" value="1"/>
</dbReference>